<evidence type="ECO:0000313" key="1">
    <source>
        <dbReference type="EMBL" id="GEP46106.1"/>
    </source>
</evidence>
<gene>
    <name evidence="1" type="ORF">BGE01nite_53970</name>
</gene>
<accession>A0A512MHA6</accession>
<dbReference type="Proteomes" id="UP000321577">
    <property type="component" value="Unassembled WGS sequence"/>
</dbReference>
<sequence length="260" mass="28859">MLALLVLLLLPVWLVGEQALLARSKATAPVVSISEDGKVRIRGIVLRLGTDGLPPAALAELEGAPPVELPAKHEKSEPGCTDVCIRTLVTRTWHYPRLGLTLQIRRTPYIDGSGQAYYHSWLKFGENHPGTLELRGHRLWLGQSTLFDPGLRSSDLLPLRRKEDGMPMDDGWFFCVGGTYVSAVYAYNYNWDPSWLDELILDLGLNPNINNPLLDAMLVNLPSPDNFDSAVWPAEHVVNTFEPIPGREMPAFMKAAQAPQ</sequence>
<reference evidence="1 2" key="1">
    <citation type="submission" date="2019-07" db="EMBL/GenBank/DDBJ databases">
        <title>Whole genome shotgun sequence of Brevifollis gellanilyticus NBRC 108608.</title>
        <authorList>
            <person name="Hosoyama A."/>
            <person name="Uohara A."/>
            <person name="Ohji S."/>
            <person name="Ichikawa N."/>
        </authorList>
    </citation>
    <scope>NUCLEOTIDE SEQUENCE [LARGE SCALE GENOMIC DNA]</scope>
    <source>
        <strain evidence="1 2">NBRC 108608</strain>
    </source>
</reference>
<comment type="caution">
    <text evidence="1">The sequence shown here is derived from an EMBL/GenBank/DDBJ whole genome shotgun (WGS) entry which is preliminary data.</text>
</comment>
<evidence type="ECO:0000313" key="2">
    <source>
        <dbReference type="Proteomes" id="UP000321577"/>
    </source>
</evidence>
<dbReference type="EMBL" id="BKAG01000071">
    <property type="protein sequence ID" value="GEP46106.1"/>
    <property type="molecule type" value="Genomic_DNA"/>
</dbReference>
<organism evidence="1 2">
    <name type="scientific">Brevifollis gellanilyticus</name>
    <dbReference type="NCBI Taxonomy" id="748831"/>
    <lineage>
        <taxon>Bacteria</taxon>
        <taxon>Pseudomonadati</taxon>
        <taxon>Verrucomicrobiota</taxon>
        <taxon>Verrucomicrobiia</taxon>
        <taxon>Verrucomicrobiales</taxon>
        <taxon>Verrucomicrobiaceae</taxon>
    </lineage>
</organism>
<dbReference type="RefSeq" id="WP_146855671.1">
    <property type="nucleotide sequence ID" value="NZ_BKAG01000071.1"/>
</dbReference>
<protein>
    <submittedName>
        <fullName evidence="1">Uncharacterized protein</fullName>
    </submittedName>
</protein>
<name>A0A512MHA6_9BACT</name>
<proteinExistence type="predicted"/>
<dbReference type="AlphaFoldDB" id="A0A512MHA6"/>
<keyword evidence="2" id="KW-1185">Reference proteome</keyword>